<gene>
    <name evidence="3" type="ORF">E3J84_06095</name>
</gene>
<dbReference type="PANTHER" id="PTHR43584:SF9">
    <property type="entry name" value="TRANSFERASE HEXAPEPTIDE REPEAT CONTAINING PROTEIN"/>
    <property type="match status" value="1"/>
</dbReference>
<dbReference type="InterPro" id="IPR050065">
    <property type="entry name" value="GlmU-like"/>
</dbReference>
<sequence>FEKHYGLPANKVEQIKNDDMLFVNGRWLIQKDELELEGEEEVGLYEDTILYIRVKKETVQACWSEDLEDILTKLSKRLTNKKIESTLIKYPWDLINHNASQMKKDFAFSGKVGVEGDFPSGSFIVGDQNKVFIAPSAEIEPLVVLNTKSGPIFIDEEAKVLALTRIEGPCYIGRDSQVKGNIREGTHIGPSCRVGGGEVEETIIHGFTNKYHEGFIGHSYLGEWVNIGGLTTTSDLKNDYSGVQVYIDGMLQDSGQTKVGSFVGDHSKMGIGTFLNTGSMVGVGSNVVTGGGIAPKYIPSFCWYLSQKFYKGSGLKRTIDMAREVMKRRGVELSPEGEKVLEEVFKITERQRKESIAKSRR</sequence>
<comment type="caution">
    <text evidence="3">The sequence shown here is derived from an EMBL/GenBank/DDBJ whole genome shotgun (WGS) entry which is preliminary data.</text>
</comment>
<dbReference type="GO" id="GO:0016746">
    <property type="term" value="F:acyltransferase activity"/>
    <property type="evidence" value="ECO:0007669"/>
    <property type="project" value="UniProtKB-KW"/>
</dbReference>
<accession>A0A523RSE7</accession>
<dbReference type="AlphaFoldDB" id="A0A523RSE7"/>
<dbReference type="NCBIfam" id="TIGR03991">
    <property type="entry name" value="alt_bact_glmU"/>
    <property type="match status" value="1"/>
</dbReference>
<dbReference type="InterPro" id="IPR011004">
    <property type="entry name" value="Trimer_LpxA-like_sf"/>
</dbReference>
<feature type="non-terminal residue" evidence="3">
    <location>
        <position position="1"/>
    </location>
</feature>
<evidence type="ECO:0000313" key="3">
    <source>
        <dbReference type="EMBL" id="TET08569.1"/>
    </source>
</evidence>
<organism evidence="3 4">
    <name type="scientific">Aerophobetes bacterium</name>
    <dbReference type="NCBI Taxonomy" id="2030807"/>
    <lineage>
        <taxon>Bacteria</taxon>
        <taxon>Candidatus Aerophobota</taxon>
    </lineage>
</organism>
<reference evidence="3 4" key="1">
    <citation type="submission" date="2019-03" db="EMBL/GenBank/DDBJ databases">
        <title>Metabolic potential of uncultured bacteria and archaea associated with petroleum seepage in deep-sea sediments.</title>
        <authorList>
            <person name="Dong X."/>
            <person name="Hubert C."/>
        </authorList>
    </citation>
    <scope>NUCLEOTIDE SEQUENCE [LARGE SCALE GENOMIC DNA]</scope>
    <source>
        <strain evidence="3">E44_bin7</strain>
    </source>
</reference>
<dbReference type="InterPro" id="IPR023917">
    <property type="entry name" value="Bifunctiontional_GlmU_bac-type"/>
</dbReference>
<keyword evidence="2" id="KW-0012">Acyltransferase</keyword>
<evidence type="ECO:0008006" key="5">
    <source>
        <dbReference type="Google" id="ProtNLM"/>
    </source>
</evidence>
<proteinExistence type="predicted"/>
<evidence type="ECO:0000256" key="1">
    <source>
        <dbReference type="ARBA" id="ARBA00022679"/>
    </source>
</evidence>
<dbReference type="Proteomes" id="UP000316360">
    <property type="component" value="Unassembled WGS sequence"/>
</dbReference>
<dbReference type="SUPFAM" id="SSF51161">
    <property type="entry name" value="Trimeric LpxA-like enzymes"/>
    <property type="match status" value="1"/>
</dbReference>
<dbReference type="EMBL" id="SOKJ01000350">
    <property type="protein sequence ID" value="TET08569.1"/>
    <property type="molecule type" value="Genomic_DNA"/>
</dbReference>
<dbReference type="GO" id="GO:0016779">
    <property type="term" value="F:nucleotidyltransferase activity"/>
    <property type="evidence" value="ECO:0007669"/>
    <property type="project" value="UniProtKB-ARBA"/>
</dbReference>
<evidence type="ECO:0000313" key="4">
    <source>
        <dbReference type="Proteomes" id="UP000316360"/>
    </source>
</evidence>
<dbReference type="Gene3D" id="2.160.10.10">
    <property type="entry name" value="Hexapeptide repeat proteins"/>
    <property type="match status" value="1"/>
</dbReference>
<evidence type="ECO:0000256" key="2">
    <source>
        <dbReference type="ARBA" id="ARBA00023315"/>
    </source>
</evidence>
<name>A0A523RSE7_UNCAE</name>
<dbReference type="Pfam" id="PF13562">
    <property type="entry name" value="NTP_transf_4"/>
    <property type="match status" value="1"/>
</dbReference>
<keyword evidence="1" id="KW-0808">Transferase</keyword>
<protein>
    <recommendedName>
        <fullName evidence="5">Glucose-1-phosphate thymidylyltransferase</fullName>
    </recommendedName>
</protein>
<dbReference type="PANTHER" id="PTHR43584">
    <property type="entry name" value="NUCLEOTIDYL TRANSFERASE"/>
    <property type="match status" value="1"/>
</dbReference>